<evidence type="ECO:0000259" key="7">
    <source>
        <dbReference type="PROSITE" id="PS51379"/>
    </source>
</evidence>
<dbReference type="GO" id="GO:0046872">
    <property type="term" value="F:metal ion binding"/>
    <property type="evidence" value="ECO:0007669"/>
    <property type="project" value="UniProtKB-UniRule"/>
</dbReference>
<dbReference type="PROSITE" id="PS51379">
    <property type="entry name" value="4FE4S_FER_2"/>
    <property type="match status" value="2"/>
</dbReference>
<reference evidence="8 9" key="1">
    <citation type="submission" date="2016-10" db="EMBL/GenBank/DDBJ databases">
        <authorList>
            <person name="de Groot N.N."/>
        </authorList>
    </citation>
    <scope>NUCLEOTIDE SEQUENCE [LARGE SCALE GENOMIC DNA]</scope>
    <source>
        <strain evidence="8 9">DSM 22489</strain>
    </source>
</reference>
<evidence type="ECO:0000256" key="4">
    <source>
        <dbReference type="ARBA" id="ARBA00023004"/>
    </source>
</evidence>
<dbReference type="InterPro" id="IPR017900">
    <property type="entry name" value="4Fe4S_Fe_S_CS"/>
</dbReference>
<evidence type="ECO:0000313" key="9">
    <source>
        <dbReference type="Proteomes" id="UP000236728"/>
    </source>
</evidence>
<organism evidence="8 9">
    <name type="scientific">Bryocella elongata</name>
    <dbReference type="NCBI Taxonomy" id="863522"/>
    <lineage>
        <taxon>Bacteria</taxon>
        <taxon>Pseudomonadati</taxon>
        <taxon>Acidobacteriota</taxon>
        <taxon>Terriglobia</taxon>
        <taxon>Terriglobales</taxon>
        <taxon>Acidobacteriaceae</taxon>
        <taxon>Bryocella</taxon>
    </lineage>
</organism>
<comment type="cofactor">
    <cofactor evidence="6">
        <name>[4Fe-4S] cluster</name>
        <dbReference type="ChEBI" id="CHEBI:49883"/>
    </cofactor>
    <text evidence="6">Binds 2 [4Fe-4S] clusters.</text>
</comment>
<dbReference type="PANTHER" id="PTHR32479:SF17">
    <property type="entry name" value="GLYCOLATE OXIDASE IRON-SULFUR SUBUNIT"/>
    <property type="match status" value="1"/>
</dbReference>
<gene>
    <name evidence="8" type="ORF">SAMN05421819_1025</name>
</gene>
<dbReference type="Pfam" id="PF02754">
    <property type="entry name" value="CCG"/>
    <property type="match status" value="2"/>
</dbReference>
<sequence length="474" mass="51726">MSTNSNPLPSADAIGLAPQSVLQELVQLGGSTKSAFDAHHAPEMGLMDQCVHCGFCLPACPTYALWNEEMDSPRGRIWMMRKGALGEAPLDANFQLHMDNCLGCMACMTACPSGVQYNKLIEDTRGQVERHTERPPLDRLYRQMLFATFPHKNRLKIMGIPLAIYQRSGLQTLVRASGVLNLLPKRLSAMENLLPVVPLNPFYSLPAEVSAKSHKRGRVGMLSGCVQSAYFSHVNAATARVLAAEGFEVVIPQEQECCGALAMHTGLEESAAAHAKQMIAVFEHAGVDTIVINSAGCGSTMKEYGHLLRDDPTWAARAAAFSARCKDISEILAEHEPVNRRHPLPLRIVYHDACHLRHAQQVFAEPRKVLARIAGLEVVELPDPNLCCGSAGVYNLLHPESAEQLGDIKAEQMLSVNVQAVVSANPGCLLQIMSSLRRRGEAELPAFHMVELVDASIRGLSVEQLLHGKRSLDV</sequence>
<dbReference type="Proteomes" id="UP000236728">
    <property type="component" value="Unassembled WGS sequence"/>
</dbReference>
<dbReference type="PIRSF" id="PIRSF000139">
    <property type="entry name" value="Glc_ox_4Fe-4S"/>
    <property type="match status" value="1"/>
</dbReference>
<accession>A0A1H5UH38</accession>
<feature type="domain" description="4Fe-4S ferredoxin-type" evidence="7">
    <location>
        <begin position="40"/>
        <end position="70"/>
    </location>
</feature>
<proteinExistence type="predicted"/>
<comment type="catalytic activity">
    <reaction evidence="6">
        <text>glycolate + A = glyoxylate + AH2</text>
        <dbReference type="Rhea" id="RHEA:21264"/>
        <dbReference type="ChEBI" id="CHEBI:13193"/>
        <dbReference type="ChEBI" id="CHEBI:17499"/>
        <dbReference type="ChEBI" id="CHEBI:29805"/>
        <dbReference type="ChEBI" id="CHEBI:36655"/>
        <dbReference type="EC" id="1.1.99.14"/>
    </reaction>
</comment>
<keyword evidence="6" id="KW-0249">Electron transport</keyword>
<protein>
    <recommendedName>
        <fullName evidence="6">Glycolate oxidase iron-sulfur subunit</fullName>
        <ecNumber evidence="6">1.1.99.14</ecNumber>
    </recommendedName>
</protein>
<dbReference type="GO" id="GO:0019154">
    <property type="term" value="F:glycolate dehydrogenase activity"/>
    <property type="evidence" value="ECO:0007669"/>
    <property type="project" value="UniProtKB-EC"/>
</dbReference>
<evidence type="ECO:0000256" key="5">
    <source>
        <dbReference type="ARBA" id="ARBA00023014"/>
    </source>
</evidence>
<dbReference type="GO" id="GO:0051539">
    <property type="term" value="F:4 iron, 4 sulfur cluster binding"/>
    <property type="evidence" value="ECO:0007669"/>
    <property type="project" value="UniProtKB-UniRule"/>
</dbReference>
<dbReference type="InterPro" id="IPR017896">
    <property type="entry name" value="4Fe4S_Fe-S-bd"/>
</dbReference>
<dbReference type="PANTHER" id="PTHR32479">
    <property type="entry name" value="GLYCOLATE OXIDASE IRON-SULFUR SUBUNIT"/>
    <property type="match status" value="1"/>
</dbReference>
<keyword evidence="6" id="KW-0813">Transport</keyword>
<comment type="function">
    <text evidence="6">Component of a complex that catalyzes the oxidation of glycolate to glyoxylate.</text>
</comment>
<dbReference type="InterPro" id="IPR004017">
    <property type="entry name" value="Cys_rich_dom"/>
</dbReference>
<keyword evidence="9" id="KW-1185">Reference proteome</keyword>
<dbReference type="RefSeq" id="WP_235011362.1">
    <property type="nucleotide sequence ID" value="NZ_FNVA01000001.1"/>
</dbReference>
<evidence type="ECO:0000256" key="3">
    <source>
        <dbReference type="ARBA" id="ARBA00022737"/>
    </source>
</evidence>
<keyword evidence="3" id="KW-0677">Repeat</keyword>
<dbReference type="PROSITE" id="PS00198">
    <property type="entry name" value="4FE4S_FER_1"/>
    <property type="match status" value="2"/>
</dbReference>
<keyword evidence="5 6" id="KW-0411">Iron-sulfur</keyword>
<dbReference type="AlphaFoldDB" id="A0A1H5UH38"/>
<dbReference type="EC" id="1.1.99.14" evidence="6"/>
<name>A0A1H5UH38_9BACT</name>
<evidence type="ECO:0000313" key="8">
    <source>
        <dbReference type="EMBL" id="SEF74332.1"/>
    </source>
</evidence>
<evidence type="ECO:0000256" key="2">
    <source>
        <dbReference type="ARBA" id="ARBA00022723"/>
    </source>
</evidence>
<dbReference type="SUPFAM" id="SSF54862">
    <property type="entry name" value="4Fe-4S ferredoxins"/>
    <property type="match status" value="1"/>
</dbReference>
<dbReference type="EMBL" id="FNVA01000001">
    <property type="protein sequence ID" value="SEF74332.1"/>
    <property type="molecule type" value="Genomic_DNA"/>
</dbReference>
<evidence type="ECO:0000256" key="1">
    <source>
        <dbReference type="ARBA" id="ARBA00022485"/>
    </source>
</evidence>
<dbReference type="Pfam" id="PF13183">
    <property type="entry name" value="Fer4_8"/>
    <property type="match status" value="1"/>
</dbReference>
<dbReference type="InterPro" id="IPR009051">
    <property type="entry name" value="Helical_ferredxn"/>
</dbReference>
<comment type="catalytic activity">
    <reaction evidence="6">
        <text>(R)-lactate + A = pyruvate + AH2</text>
        <dbReference type="Rhea" id="RHEA:15089"/>
        <dbReference type="ChEBI" id="CHEBI:13193"/>
        <dbReference type="ChEBI" id="CHEBI:15361"/>
        <dbReference type="ChEBI" id="CHEBI:16004"/>
        <dbReference type="ChEBI" id="CHEBI:17499"/>
    </reaction>
</comment>
<evidence type="ECO:0000256" key="6">
    <source>
        <dbReference type="PIRNR" id="PIRNR000139"/>
    </source>
</evidence>
<keyword evidence="1 6" id="KW-0004">4Fe-4S</keyword>
<feature type="domain" description="4Fe-4S ferredoxin-type" evidence="7">
    <location>
        <begin position="92"/>
        <end position="123"/>
    </location>
</feature>
<keyword evidence="4 6" id="KW-0408">Iron</keyword>
<dbReference type="InterPro" id="IPR012257">
    <property type="entry name" value="Glc_ox_4Fe-4S"/>
</dbReference>
<keyword evidence="2 6" id="KW-0479">Metal-binding</keyword>
<dbReference type="Gene3D" id="1.10.1060.10">
    <property type="entry name" value="Alpha-helical ferredoxin"/>
    <property type="match status" value="1"/>
</dbReference>